<accession>A0A5R9J1Q1</accession>
<evidence type="ECO:0000313" key="1">
    <source>
        <dbReference type="EMBL" id="TLU71472.1"/>
    </source>
</evidence>
<gene>
    <name evidence="1" type="ORF">FE263_16365</name>
</gene>
<comment type="caution">
    <text evidence="1">The sequence shown here is derived from an EMBL/GenBank/DDBJ whole genome shotgun (WGS) entry which is preliminary data.</text>
</comment>
<dbReference type="Pfam" id="PF11154">
    <property type="entry name" value="DUF2934"/>
    <property type="match status" value="1"/>
</dbReference>
<dbReference type="InterPro" id="IPR021327">
    <property type="entry name" value="DUF2934"/>
</dbReference>
<dbReference type="Proteomes" id="UP000305654">
    <property type="component" value="Unassembled WGS sequence"/>
</dbReference>
<name>A0A5R9J1Q1_9PROT</name>
<protein>
    <submittedName>
        <fullName evidence="1">DUF2934 domain-containing protein</fullName>
    </submittedName>
</protein>
<dbReference type="AlphaFoldDB" id="A0A5R9J1Q1"/>
<dbReference type="OrthoDB" id="9811127at2"/>
<evidence type="ECO:0000313" key="2">
    <source>
        <dbReference type="Proteomes" id="UP000305654"/>
    </source>
</evidence>
<reference evidence="1 2" key="1">
    <citation type="submission" date="2019-05" db="EMBL/GenBank/DDBJ databases">
        <authorList>
            <person name="Pankratov T."/>
            <person name="Grouzdev D."/>
        </authorList>
    </citation>
    <scope>NUCLEOTIDE SEQUENCE [LARGE SCALE GENOMIC DNA]</scope>
    <source>
        <strain evidence="1 2">KEBCLARHB70R</strain>
    </source>
</reference>
<organism evidence="1 2">
    <name type="scientific">Lichenicoccus roseus</name>
    <dbReference type="NCBI Taxonomy" id="2683649"/>
    <lineage>
        <taxon>Bacteria</taxon>
        <taxon>Pseudomonadati</taxon>
        <taxon>Pseudomonadota</taxon>
        <taxon>Alphaproteobacteria</taxon>
        <taxon>Acetobacterales</taxon>
        <taxon>Acetobacteraceae</taxon>
        <taxon>Lichenicoccus</taxon>
    </lineage>
</organism>
<dbReference type="EMBL" id="VCDI01000006">
    <property type="protein sequence ID" value="TLU71472.1"/>
    <property type="molecule type" value="Genomic_DNA"/>
</dbReference>
<keyword evidence="2" id="KW-1185">Reference proteome</keyword>
<dbReference type="RefSeq" id="WP_138327110.1">
    <property type="nucleotide sequence ID" value="NZ_VCDI01000006.1"/>
</dbReference>
<sequence>MEERLVDVLDGHNRILHVFPVPADGGRSEEDCVQQAVQEAAHLKLVPDEDVPRLHGRPHVCRGGSLTPVADVLQLRADEEDRRRDAIRTRAYFMWIDAGRPDGMAEQHWKQAMEFTEISAAA</sequence>
<proteinExistence type="predicted"/>